<proteinExistence type="predicted"/>
<dbReference type="Proteomes" id="UP000003688">
    <property type="component" value="Unassembled WGS sequence"/>
</dbReference>
<name>B9XIA7_PEDPL</name>
<dbReference type="SUPFAM" id="SSF52317">
    <property type="entry name" value="Class I glutamine amidotransferase-like"/>
    <property type="match status" value="1"/>
</dbReference>
<keyword evidence="2" id="KW-1185">Reference proteome</keyword>
<evidence type="ECO:0000313" key="2">
    <source>
        <dbReference type="Proteomes" id="UP000003688"/>
    </source>
</evidence>
<dbReference type="Gene3D" id="3.40.50.880">
    <property type="match status" value="1"/>
</dbReference>
<sequence>MNGSPKKTLKAKKPLILISPNTEVKGDEFGDTSISLSETYQKAIMKAGGIPLVLPYMASKEVIAECVSHADGVLLTGGDDINPNLYTKRLSPELRKTVTIEPGERDLRELILIDEIFRQKKPVLGICRGHQIMNVALGGTLIVDIPSQKPGAITHRRPDKKSDIVHQGRRIKIFLKKSMYFVNTMRT</sequence>
<dbReference type="RefSeq" id="WP_007415550.1">
    <property type="nucleotide sequence ID" value="NZ_ABOX02000017.1"/>
</dbReference>
<evidence type="ECO:0000313" key="1">
    <source>
        <dbReference type="EMBL" id="EEF60368.1"/>
    </source>
</evidence>
<gene>
    <name evidence="1" type="ORF">Cflav_PD3338</name>
</gene>
<dbReference type="OrthoDB" id="9807137at2"/>
<dbReference type="STRING" id="320771.Cflav_PD3338"/>
<dbReference type="PANTHER" id="PTHR43235">
    <property type="entry name" value="GLUTAMINE AMIDOTRANSFERASE PB2B2.05-RELATED"/>
    <property type="match status" value="1"/>
</dbReference>
<protein>
    <submittedName>
        <fullName evidence="1">Peptidase C26</fullName>
    </submittedName>
</protein>
<dbReference type="GO" id="GO:0006598">
    <property type="term" value="P:polyamine catabolic process"/>
    <property type="evidence" value="ECO:0007669"/>
    <property type="project" value="TreeGrafter"/>
</dbReference>
<reference evidence="1 2" key="1">
    <citation type="journal article" date="2011" name="J. Bacteriol.">
        <title>Genome sequence of 'Pedosphaera parvula' Ellin514, an aerobic Verrucomicrobial isolate from pasture soil.</title>
        <authorList>
            <person name="Kant R."/>
            <person name="van Passel M.W."/>
            <person name="Sangwan P."/>
            <person name="Palva A."/>
            <person name="Lucas S."/>
            <person name="Copeland A."/>
            <person name="Lapidus A."/>
            <person name="Glavina Del Rio T."/>
            <person name="Dalin E."/>
            <person name="Tice H."/>
            <person name="Bruce D."/>
            <person name="Goodwin L."/>
            <person name="Pitluck S."/>
            <person name="Chertkov O."/>
            <person name="Larimer F.W."/>
            <person name="Land M.L."/>
            <person name="Hauser L."/>
            <person name="Brettin T.S."/>
            <person name="Detter J.C."/>
            <person name="Han S."/>
            <person name="de Vos W.M."/>
            <person name="Janssen P.H."/>
            <person name="Smidt H."/>
        </authorList>
    </citation>
    <scope>NUCLEOTIDE SEQUENCE [LARGE SCALE GENOMIC DNA]</scope>
    <source>
        <strain evidence="1 2">Ellin514</strain>
    </source>
</reference>
<organism evidence="1 2">
    <name type="scientific">Pedosphaera parvula (strain Ellin514)</name>
    <dbReference type="NCBI Taxonomy" id="320771"/>
    <lineage>
        <taxon>Bacteria</taxon>
        <taxon>Pseudomonadati</taxon>
        <taxon>Verrucomicrobiota</taxon>
        <taxon>Pedosphaerae</taxon>
        <taxon>Pedosphaerales</taxon>
        <taxon>Pedosphaeraceae</taxon>
        <taxon>Pedosphaera</taxon>
    </lineage>
</organism>
<dbReference type="PROSITE" id="PS51273">
    <property type="entry name" value="GATASE_TYPE_1"/>
    <property type="match status" value="1"/>
</dbReference>
<dbReference type="InterPro" id="IPR011697">
    <property type="entry name" value="Peptidase_C26"/>
</dbReference>
<comment type="caution">
    <text evidence="1">The sequence shown here is derived from an EMBL/GenBank/DDBJ whole genome shotgun (WGS) entry which is preliminary data.</text>
</comment>
<dbReference type="Pfam" id="PF07722">
    <property type="entry name" value="Peptidase_C26"/>
    <property type="match status" value="1"/>
</dbReference>
<dbReference type="AlphaFoldDB" id="B9XIA7"/>
<dbReference type="EMBL" id="ABOX02000017">
    <property type="protein sequence ID" value="EEF60368.1"/>
    <property type="molecule type" value="Genomic_DNA"/>
</dbReference>
<dbReference type="InterPro" id="IPR029062">
    <property type="entry name" value="Class_I_gatase-like"/>
</dbReference>
<accession>B9XIA7</accession>
<dbReference type="PANTHER" id="PTHR43235:SF1">
    <property type="entry name" value="GLUTAMINE AMIDOTRANSFERASE PB2B2.05-RELATED"/>
    <property type="match status" value="1"/>
</dbReference>
<dbReference type="InterPro" id="IPR044668">
    <property type="entry name" value="PuuD-like"/>
</dbReference>
<dbReference type="GO" id="GO:0005829">
    <property type="term" value="C:cytosol"/>
    <property type="evidence" value="ECO:0007669"/>
    <property type="project" value="TreeGrafter"/>
</dbReference>
<dbReference type="GO" id="GO:0033969">
    <property type="term" value="F:gamma-glutamyl-gamma-aminobutyrate hydrolase activity"/>
    <property type="evidence" value="ECO:0007669"/>
    <property type="project" value="TreeGrafter"/>
</dbReference>